<evidence type="ECO:0000259" key="9">
    <source>
        <dbReference type="Pfam" id="PF00999"/>
    </source>
</evidence>
<evidence type="ECO:0000256" key="6">
    <source>
        <dbReference type="ARBA" id="ARBA00023136"/>
    </source>
</evidence>
<feature type="transmembrane region" description="Helical" evidence="8">
    <location>
        <begin position="84"/>
        <end position="104"/>
    </location>
</feature>
<feature type="transmembrane region" description="Helical" evidence="8">
    <location>
        <begin position="116"/>
        <end position="135"/>
    </location>
</feature>
<feature type="transmembrane region" description="Helical" evidence="8">
    <location>
        <begin position="182"/>
        <end position="209"/>
    </location>
</feature>
<dbReference type="RefSeq" id="WP_010594561.1">
    <property type="nucleotide sequence ID" value="NZ_CP023714.1"/>
</dbReference>
<evidence type="ECO:0000256" key="3">
    <source>
        <dbReference type="ARBA" id="ARBA00022692"/>
    </source>
</evidence>
<feature type="transmembrane region" description="Helical" evidence="8">
    <location>
        <begin position="298"/>
        <end position="317"/>
    </location>
</feature>
<evidence type="ECO:0000256" key="4">
    <source>
        <dbReference type="ARBA" id="ARBA00022989"/>
    </source>
</evidence>
<dbReference type="GO" id="GO:0016020">
    <property type="term" value="C:membrane"/>
    <property type="evidence" value="ECO:0007669"/>
    <property type="project" value="UniProtKB-SubCell"/>
</dbReference>
<gene>
    <name evidence="10" type="ORF">RHRU231_740040</name>
</gene>
<dbReference type="OrthoDB" id="9793589at2"/>
<dbReference type="PANTHER" id="PTHR32468:SF0">
    <property type="entry name" value="K(+)_H(+) ANTIPORTER 1"/>
    <property type="match status" value="1"/>
</dbReference>
<evidence type="ECO:0000256" key="7">
    <source>
        <dbReference type="SAM" id="MobiDB-lite"/>
    </source>
</evidence>
<keyword evidence="4 8" id="KW-1133">Transmembrane helix</keyword>
<sequence length="447" mass="44971">MTLALDLTAPLPAHWLLVFLVQVTVLLLGARVLGGLAVRLGLPALAGELLAGVLLGPSVLAHVAPGVWGWLFPAEGGQVHLLDAVGQFGVLLLVGLAGMHVDVGRLRRLAGPAAKISLAGLLIPLALGVGIGAIAPPPMRPEGTSPAIFAMFVGVAICVTAVPVIAKVLMELGLTDRRIGQLVLSAAVIDDVIAWFLLSLVSALVTAGALGVSDVLEPVGCLAGVVLFAATIGRMLVRRAVRHAEASRDSTAMVSTTVILVLGGAAATHAMGLEPILGAFVAGVLIGSGGVRAPVLAPLHAVVMSVLAPLFFATAGLRMDLSGLLRPGVLLATTGLLVVAVAGKFAGAFVGGRLSGLDRAECIALGAGMNARGVVEVIIATVGLSLGVLGTEAYTALVLVAVVTSVMAPPILRRAVGRSDRAAAEEPGARPAESRSGAGTVSLEEPR</sequence>
<feature type="compositionally biased region" description="Basic and acidic residues" evidence="7">
    <location>
        <begin position="418"/>
        <end position="428"/>
    </location>
</feature>
<feature type="transmembrane region" description="Helical" evidence="8">
    <location>
        <begin position="329"/>
        <end position="350"/>
    </location>
</feature>
<comment type="subcellular location">
    <subcellularLocation>
        <location evidence="1">Membrane</location>
        <topology evidence="1">Multi-pass membrane protein</topology>
    </subcellularLocation>
</comment>
<evidence type="ECO:0000256" key="1">
    <source>
        <dbReference type="ARBA" id="ARBA00004141"/>
    </source>
</evidence>
<feature type="transmembrane region" description="Helical" evidence="8">
    <location>
        <begin position="147"/>
        <end position="170"/>
    </location>
</feature>
<dbReference type="EMBL" id="CCSD01000088">
    <property type="protein sequence ID" value="CDZ90597.1"/>
    <property type="molecule type" value="Genomic_DNA"/>
</dbReference>
<accession>A0A098BQV0</accession>
<feature type="transmembrane region" description="Helical" evidence="8">
    <location>
        <begin position="258"/>
        <end position="286"/>
    </location>
</feature>
<dbReference type="Gene3D" id="1.20.1530.20">
    <property type="match status" value="1"/>
</dbReference>
<feature type="transmembrane region" description="Helical" evidence="8">
    <location>
        <begin position="12"/>
        <end position="33"/>
    </location>
</feature>
<dbReference type="GO" id="GO:1902600">
    <property type="term" value="P:proton transmembrane transport"/>
    <property type="evidence" value="ECO:0007669"/>
    <property type="project" value="InterPro"/>
</dbReference>
<keyword evidence="3 8" id="KW-0812">Transmembrane</keyword>
<dbReference type="InterPro" id="IPR050794">
    <property type="entry name" value="CPA2_transporter"/>
</dbReference>
<dbReference type="InterPro" id="IPR038770">
    <property type="entry name" value="Na+/solute_symporter_sf"/>
</dbReference>
<feature type="region of interest" description="Disordered" evidence="7">
    <location>
        <begin position="418"/>
        <end position="447"/>
    </location>
</feature>
<name>A0A098BQV0_9NOCA</name>
<keyword evidence="6 8" id="KW-0472">Membrane</keyword>
<dbReference type="PANTHER" id="PTHR32468">
    <property type="entry name" value="CATION/H + ANTIPORTER"/>
    <property type="match status" value="1"/>
</dbReference>
<evidence type="ECO:0000256" key="2">
    <source>
        <dbReference type="ARBA" id="ARBA00022448"/>
    </source>
</evidence>
<dbReference type="Proteomes" id="UP000042997">
    <property type="component" value="Unassembled WGS sequence"/>
</dbReference>
<dbReference type="InterPro" id="IPR006153">
    <property type="entry name" value="Cation/H_exchanger_TM"/>
</dbReference>
<evidence type="ECO:0000313" key="10">
    <source>
        <dbReference type="EMBL" id="CDZ90597.1"/>
    </source>
</evidence>
<keyword evidence="5" id="KW-0406">Ion transport</keyword>
<dbReference type="Pfam" id="PF00999">
    <property type="entry name" value="Na_H_Exchanger"/>
    <property type="match status" value="1"/>
</dbReference>
<dbReference type="GO" id="GO:0015297">
    <property type="term" value="F:antiporter activity"/>
    <property type="evidence" value="ECO:0007669"/>
    <property type="project" value="InterPro"/>
</dbReference>
<evidence type="ECO:0000256" key="8">
    <source>
        <dbReference type="SAM" id="Phobius"/>
    </source>
</evidence>
<reference evidence="10 11" key="1">
    <citation type="journal article" date="2014" name="Genome Announc.">
        <title>Draft Genome Sequence of Propane- and Butane-Oxidizing Actinobacterium Rhodococcus ruber IEGM 231.</title>
        <authorList>
            <person name="Ivshina I.B."/>
            <person name="Kuyukina M.S."/>
            <person name="Krivoruchko A.V."/>
            <person name="Barbe V."/>
            <person name="Fischer C."/>
        </authorList>
    </citation>
    <scope>NUCLEOTIDE SEQUENCE [LARGE SCALE GENOMIC DNA]</scope>
</reference>
<evidence type="ECO:0000256" key="5">
    <source>
        <dbReference type="ARBA" id="ARBA00023065"/>
    </source>
</evidence>
<feature type="transmembrane region" description="Helical" evidence="8">
    <location>
        <begin position="393"/>
        <end position="412"/>
    </location>
</feature>
<dbReference type="GeneID" id="66834088"/>
<dbReference type="AlphaFoldDB" id="A0A098BQV0"/>
<feature type="transmembrane region" description="Helical" evidence="8">
    <location>
        <begin position="215"/>
        <end position="237"/>
    </location>
</feature>
<dbReference type="eggNOG" id="COG0475">
    <property type="taxonomic scope" value="Bacteria"/>
</dbReference>
<dbReference type="KEGG" id="rrz:CS378_19310"/>
<evidence type="ECO:0000313" key="11">
    <source>
        <dbReference type="Proteomes" id="UP000042997"/>
    </source>
</evidence>
<feature type="transmembrane region" description="Helical" evidence="8">
    <location>
        <begin position="45"/>
        <end position="64"/>
    </location>
</feature>
<keyword evidence="2" id="KW-0813">Transport</keyword>
<feature type="domain" description="Cation/H+ exchanger transmembrane" evidence="9">
    <location>
        <begin position="33"/>
        <end position="413"/>
    </location>
</feature>
<proteinExistence type="predicted"/>
<protein>
    <recommendedName>
        <fullName evidence="9">Cation/H+ exchanger transmembrane domain-containing protein</fullName>
    </recommendedName>
</protein>
<organism evidence="10 11">
    <name type="scientific">Rhodococcus ruber</name>
    <dbReference type="NCBI Taxonomy" id="1830"/>
    <lineage>
        <taxon>Bacteria</taxon>
        <taxon>Bacillati</taxon>
        <taxon>Actinomycetota</taxon>
        <taxon>Actinomycetes</taxon>
        <taxon>Mycobacteriales</taxon>
        <taxon>Nocardiaceae</taxon>
        <taxon>Rhodococcus</taxon>
    </lineage>
</organism>